<dbReference type="Proteomes" id="UP001165101">
    <property type="component" value="Unassembled WGS sequence"/>
</dbReference>
<dbReference type="EMBL" id="BSXV01000106">
    <property type="protein sequence ID" value="GME87516.1"/>
    <property type="molecule type" value="Genomic_DNA"/>
</dbReference>
<gene>
    <name evidence="1" type="ORF">Cboi01_000041400</name>
</gene>
<evidence type="ECO:0000313" key="2">
    <source>
        <dbReference type="Proteomes" id="UP001165101"/>
    </source>
</evidence>
<comment type="caution">
    <text evidence="1">The sequence shown here is derived from an EMBL/GenBank/DDBJ whole genome shotgun (WGS) entry which is preliminary data.</text>
</comment>
<organism evidence="1 2">
    <name type="scientific">Candida boidinii</name>
    <name type="common">Yeast</name>
    <dbReference type="NCBI Taxonomy" id="5477"/>
    <lineage>
        <taxon>Eukaryota</taxon>
        <taxon>Fungi</taxon>
        <taxon>Dikarya</taxon>
        <taxon>Ascomycota</taxon>
        <taxon>Saccharomycotina</taxon>
        <taxon>Pichiomycetes</taxon>
        <taxon>Pichiales</taxon>
        <taxon>Pichiaceae</taxon>
        <taxon>Ogataea</taxon>
        <taxon>Ogataea/Candida clade</taxon>
    </lineage>
</organism>
<reference evidence="1" key="1">
    <citation type="submission" date="2023-04" db="EMBL/GenBank/DDBJ databases">
        <title>Candida boidinii NBRC 1967.</title>
        <authorList>
            <person name="Ichikawa N."/>
            <person name="Sato H."/>
            <person name="Tonouchi N."/>
        </authorList>
    </citation>
    <scope>NUCLEOTIDE SEQUENCE</scope>
    <source>
        <strain evidence="1">NBRC 1967</strain>
    </source>
</reference>
<name>A0ACB5TFU0_CANBO</name>
<proteinExistence type="predicted"/>
<sequence>MSIVTGPPHCGICDKLPQVKRQSNQHNNQGNGSDTNSDSENKDIVTNFYCPSCINYKLLRYNLLNLNLELILNVSEKEINSILESCLSSNSINFLKNYLSQEGDDDYEEKSRINEELFKTLNVPIPSDESIIKLTFVLLNVEISEIKRNISYLVKRVNKVKEFNTFLIKRNEKLQEKNQFFLNDLNELDKLIKFNYKNLKNEIIYKIDILKNEKLIRFEKLIKGYHLKLTKFFLKISYNCIKLDKKIQDGIINHDSIEEEEEEDRGGERGERGEINSLFFIPIISINQIEDYNINIINLSIHSIVKVVLKLSGYLNITLPFELIEFNDTLNNNNDLKKFRPIIYNKSLSTSSTKEAYPLYLTFKLLNYSEFEIEKLTLKDIFNHHHHNYNNTINSIDSDFNLKILKKFCSGLSRLLINLLIVINKIEPLKNLNYLNDLKFNNLLDLNLFLSNFFKLILSSNNSTKSNDNTILNISKANTNISKDDILDTTNNPTATTSSSSTTRPNTSGWNFLKFWGKSNIDDNNEDINEKTLYETDDENVENFKDSTNNNSNDNNNNNMFNIEYYNQLISYKKLYKKKSKKKNSNLSLFSSNSSLIYSTILNHIEDVTIVPNSLNMTTLNPSSDKILTADINRENSNKTNFKSVESVEMFLNGNLNNYKLFSVETLADCLYQYLLIRISSPR</sequence>
<accession>A0ACB5TFU0</accession>
<protein>
    <submittedName>
        <fullName evidence="1">Unnamed protein product</fullName>
    </submittedName>
</protein>
<evidence type="ECO:0000313" key="1">
    <source>
        <dbReference type="EMBL" id="GME87516.1"/>
    </source>
</evidence>
<keyword evidence="2" id="KW-1185">Reference proteome</keyword>